<dbReference type="Proteomes" id="UP001064048">
    <property type="component" value="Chromosome 28"/>
</dbReference>
<keyword evidence="2" id="KW-1185">Reference proteome</keyword>
<name>A0ACC0KB22_CHOFU</name>
<protein>
    <submittedName>
        <fullName evidence="1">Uncharacterized protein</fullName>
    </submittedName>
</protein>
<gene>
    <name evidence="1" type="ORF">MSG28_015440</name>
</gene>
<reference evidence="1 2" key="1">
    <citation type="journal article" date="2022" name="Genome Biol. Evol.">
        <title>The Spruce Budworm Genome: Reconstructing the Evolutionary History of Antifreeze Proteins.</title>
        <authorList>
            <person name="Beliveau C."/>
            <person name="Gagne P."/>
            <person name="Picq S."/>
            <person name="Vernygora O."/>
            <person name="Keeling C.I."/>
            <person name="Pinkney K."/>
            <person name="Doucet D."/>
            <person name="Wen F."/>
            <person name="Johnston J.S."/>
            <person name="Maaroufi H."/>
            <person name="Boyle B."/>
            <person name="Laroche J."/>
            <person name="Dewar K."/>
            <person name="Juretic N."/>
            <person name="Blackburn G."/>
            <person name="Nisole A."/>
            <person name="Brunet B."/>
            <person name="Brandao M."/>
            <person name="Lumley L."/>
            <person name="Duan J."/>
            <person name="Quan G."/>
            <person name="Lucarotti C.J."/>
            <person name="Roe A.D."/>
            <person name="Sperling F.A.H."/>
            <person name="Levesque R.C."/>
            <person name="Cusson M."/>
        </authorList>
    </citation>
    <scope>NUCLEOTIDE SEQUENCE [LARGE SCALE GENOMIC DNA]</scope>
    <source>
        <strain evidence="1">Glfc:IPQL:Cfum</strain>
    </source>
</reference>
<dbReference type="EMBL" id="CM046128">
    <property type="protein sequence ID" value="KAI8433400.1"/>
    <property type="molecule type" value="Genomic_DNA"/>
</dbReference>
<proteinExistence type="predicted"/>
<organism evidence="1 2">
    <name type="scientific">Choristoneura fumiferana</name>
    <name type="common">Spruce budworm moth</name>
    <name type="synonym">Archips fumiferana</name>
    <dbReference type="NCBI Taxonomy" id="7141"/>
    <lineage>
        <taxon>Eukaryota</taxon>
        <taxon>Metazoa</taxon>
        <taxon>Ecdysozoa</taxon>
        <taxon>Arthropoda</taxon>
        <taxon>Hexapoda</taxon>
        <taxon>Insecta</taxon>
        <taxon>Pterygota</taxon>
        <taxon>Neoptera</taxon>
        <taxon>Endopterygota</taxon>
        <taxon>Lepidoptera</taxon>
        <taxon>Glossata</taxon>
        <taxon>Ditrysia</taxon>
        <taxon>Tortricoidea</taxon>
        <taxon>Tortricidae</taxon>
        <taxon>Tortricinae</taxon>
        <taxon>Choristoneura</taxon>
    </lineage>
</organism>
<sequence length="666" mass="76027">MWIWGKARKEDRGEARRLQIYCLFILLMLGFLAIGSGCFILISHPYDFLFKQKVVLQDGGEIFEMWKKPEVDLYVRIFLFNVTNAEDFMAGKADKLTFKEVGPYVYKEGLEHEIVKFNDNGTISAIPRHPLTWVGELSEGNKEDDLLFLPNIALLSIADVVAKQSFVTRFGLNNLITLGNIQPLVQMTAKEFMMGYKSNLMTLGNTFMPGWIYFDKLGLIDRMYDFNGDYETIFTGEDDVRNSGLIDTYRGSKDLPQWHGSHCSNVQGASDGTKFRGGVTRNESLLFFRKSLCRAAPLVSVKEGVKSGLKAYMYTFPEHLFDNGKHTPENKCFCRNDRCLPEGLIDVTDCYYGFPIALSYPHFYKGDDELFNKIEGLSPNKELHETRFWIQPESGLPLDVSAKFQINMALGDISRITNAGKFANLYLPMLWFDIRMYSLPKSLEDRFNMYLNILPIVEKGALYLFFPIGAALILLSVYRLAFKVMFKTFDGKKKQRNCIIASKQMKDVKKVQKDIYAPCEIALNDTESDNSDPQFDEERRPSFFKTHSDRLRELSHRLGDRVYDSVGSVKDKVHDVLHVQKVFNDRKNSLITKDDSVANDGFKSDSGDERTGSYEAVRQSDSEDDCRYLEVVDDGSGFDGPTKNYESRRGSTLKGLDDTVIVEFSD</sequence>
<evidence type="ECO:0000313" key="2">
    <source>
        <dbReference type="Proteomes" id="UP001064048"/>
    </source>
</evidence>
<evidence type="ECO:0000313" key="1">
    <source>
        <dbReference type="EMBL" id="KAI8433400.1"/>
    </source>
</evidence>
<accession>A0ACC0KB22</accession>
<comment type="caution">
    <text evidence="1">The sequence shown here is derived from an EMBL/GenBank/DDBJ whole genome shotgun (WGS) entry which is preliminary data.</text>
</comment>